<feature type="compositionally biased region" description="Basic and acidic residues" evidence="4">
    <location>
        <begin position="103"/>
        <end position="123"/>
    </location>
</feature>
<dbReference type="Pfam" id="PF00172">
    <property type="entry name" value="Zn_clus"/>
    <property type="match status" value="1"/>
</dbReference>
<dbReference type="SMART" id="SM00906">
    <property type="entry name" value="Fungal_trans"/>
    <property type="match status" value="1"/>
</dbReference>
<evidence type="ECO:0000259" key="5">
    <source>
        <dbReference type="PROSITE" id="PS50048"/>
    </source>
</evidence>
<keyword evidence="7" id="KW-1185">Reference proteome</keyword>
<evidence type="ECO:0000256" key="4">
    <source>
        <dbReference type="SAM" id="MobiDB-lite"/>
    </source>
</evidence>
<dbReference type="InterPro" id="IPR036864">
    <property type="entry name" value="Zn2-C6_fun-type_DNA-bd_sf"/>
</dbReference>
<dbReference type="InterPro" id="IPR007219">
    <property type="entry name" value="XnlR_reg_dom"/>
</dbReference>
<evidence type="ECO:0000313" key="7">
    <source>
        <dbReference type="Proteomes" id="UP000799424"/>
    </source>
</evidence>
<dbReference type="InterPro" id="IPR050613">
    <property type="entry name" value="Sec_Metabolite_Reg"/>
</dbReference>
<evidence type="ECO:0000256" key="1">
    <source>
        <dbReference type="ARBA" id="ARBA00004123"/>
    </source>
</evidence>
<dbReference type="Gene3D" id="4.10.240.10">
    <property type="entry name" value="Zn(2)-C6 fungal-type DNA-binding domain"/>
    <property type="match status" value="1"/>
</dbReference>
<keyword evidence="2" id="KW-0479">Metal-binding</keyword>
<dbReference type="SUPFAM" id="SSF57701">
    <property type="entry name" value="Zn2/Cys6 DNA-binding domain"/>
    <property type="match status" value="1"/>
</dbReference>
<dbReference type="Proteomes" id="UP000799424">
    <property type="component" value="Unassembled WGS sequence"/>
</dbReference>
<dbReference type="PANTHER" id="PTHR31001:SF49">
    <property type="entry name" value="ZN(II)2CYS6 TRANSCRIPTION FACTOR (EUROFUNG)"/>
    <property type="match status" value="1"/>
</dbReference>
<gene>
    <name evidence="6" type="ORF">CC86DRAFT_277719</name>
</gene>
<dbReference type="PANTHER" id="PTHR31001">
    <property type="entry name" value="UNCHARACTERIZED TRANSCRIPTIONAL REGULATORY PROTEIN"/>
    <property type="match status" value="1"/>
</dbReference>
<reference evidence="6" key="1">
    <citation type="journal article" date="2020" name="Stud. Mycol.">
        <title>101 Dothideomycetes genomes: a test case for predicting lifestyles and emergence of pathogens.</title>
        <authorList>
            <person name="Haridas S."/>
            <person name="Albert R."/>
            <person name="Binder M."/>
            <person name="Bloem J."/>
            <person name="Labutti K."/>
            <person name="Salamov A."/>
            <person name="Andreopoulos B."/>
            <person name="Baker S."/>
            <person name="Barry K."/>
            <person name="Bills G."/>
            <person name="Bluhm B."/>
            <person name="Cannon C."/>
            <person name="Castanera R."/>
            <person name="Culley D."/>
            <person name="Daum C."/>
            <person name="Ezra D."/>
            <person name="Gonzalez J."/>
            <person name="Henrissat B."/>
            <person name="Kuo A."/>
            <person name="Liang C."/>
            <person name="Lipzen A."/>
            <person name="Lutzoni F."/>
            <person name="Magnuson J."/>
            <person name="Mondo S."/>
            <person name="Nolan M."/>
            <person name="Ohm R."/>
            <person name="Pangilinan J."/>
            <person name="Park H.-J."/>
            <person name="Ramirez L."/>
            <person name="Alfaro M."/>
            <person name="Sun H."/>
            <person name="Tritt A."/>
            <person name="Yoshinaga Y."/>
            <person name="Zwiers L.-H."/>
            <person name="Turgeon B."/>
            <person name="Goodwin S."/>
            <person name="Spatafora J."/>
            <person name="Crous P."/>
            <person name="Grigoriev I."/>
        </authorList>
    </citation>
    <scope>NUCLEOTIDE SEQUENCE</scope>
    <source>
        <strain evidence="6">CBS 113818</strain>
    </source>
</reference>
<dbReference type="EMBL" id="MU006216">
    <property type="protein sequence ID" value="KAF2833531.1"/>
    <property type="molecule type" value="Genomic_DNA"/>
</dbReference>
<dbReference type="PROSITE" id="PS00463">
    <property type="entry name" value="ZN2_CY6_FUNGAL_1"/>
    <property type="match status" value="1"/>
</dbReference>
<proteinExistence type="predicted"/>
<organism evidence="6 7">
    <name type="scientific">Ophiobolus disseminans</name>
    <dbReference type="NCBI Taxonomy" id="1469910"/>
    <lineage>
        <taxon>Eukaryota</taxon>
        <taxon>Fungi</taxon>
        <taxon>Dikarya</taxon>
        <taxon>Ascomycota</taxon>
        <taxon>Pezizomycotina</taxon>
        <taxon>Dothideomycetes</taxon>
        <taxon>Pleosporomycetidae</taxon>
        <taxon>Pleosporales</taxon>
        <taxon>Pleosporineae</taxon>
        <taxon>Phaeosphaeriaceae</taxon>
        <taxon>Ophiobolus</taxon>
    </lineage>
</organism>
<dbReference type="GO" id="GO:0003677">
    <property type="term" value="F:DNA binding"/>
    <property type="evidence" value="ECO:0007669"/>
    <property type="project" value="InterPro"/>
</dbReference>
<evidence type="ECO:0000256" key="2">
    <source>
        <dbReference type="ARBA" id="ARBA00022723"/>
    </source>
</evidence>
<dbReference type="GO" id="GO:0008270">
    <property type="term" value="F:zinc ion binding"/>
    <property type="evidence" value="ECO:0007669"/>
    <property type="project" value="InterPro"/>
</dbReference>
<dbReference type="GO" id="GO:0000981">
    <property type="term" value="F:DNA-binding transcription factor activity, RNA polymerase II-specific"/>
    <property type="evidence" value="ECO:0007669"/>
    <property type="project" value="InterPro"/>
</dbReference>
<dbReference type="CDD" id="cd12148">
    <property type="entry name" value="fungal_TF_MHR"/>
    <property type="match status" value="1"/>
</dbReference>
<dbReference type="GO" id="GO:0006351">
    <property type="term" value="P:DNA-templated transcription"/>
    <property type="evidence" value="ECO:0007669"/>
    <property type="project" value="InterPro"/>
</dbReference>
<dbReference type="InterPro" id="IPR001138">
    <property type="entry name" value="Zn2Cys6_DnaBD"/>
</dbReference>
<name>A0A6A7AJQ4_9PLEO</name>
<dbReference type="Pfam" id="PF04082">
    <property type="entry name" value="Fungal_trans"/>
    <property type="match status" value="1"/>
</dbReference>
<feature type="domain" description="Zn(2)-C6 fungal-type" evidence="5">
    <location>
        <begin position="23"/>
        <end position="54"/>
    </location>
</feature>
<keyword evidence="3" id="KW-0539">Nucleus</keyword>
<feature type="region of interest" description="Disordered" evidence="4">
    <location>
        <begin position="87"/>
        <end position="126"/>
    </location>
</feature>
<evidence type="ECO:0000256" key="3">
    <source>
        <dbReference type="ARBA" id="ARBA00023242"/>
    </source>
</evidence>
<dbReference type="SMART" id="SM00066">
    <property type="entry name" value="GAL4"/>
    <property type="match status" value="1"/>
</dbReference>
<accession>A0A6A7AJQ4</accession>
<comment type="subcellular location">
    <subcellularLocation>
        <location evidence="1">Nucleus</location>
    </subcellularLocation>
</comment>
<feature type="region of interest" description="Disordered" evidence="4">
    <location>
        <begin position="1"/>
        <end position="21"/>
    </location>
</feature>
<evidence type="ECO:0000313" key="6">
    <source>
        <dbReference type="EMBL" id="KAF2833531.1"/>
    </source>
</evidence>
<dbReference type="OrthoDB" id="4934715at2759"/>
<dbReference type="AlphaFoldDB" id="A0A6A7AJQ4"/>
<protein>
    <recommendedName>
        <fullName evidence="5">Zn(2)-C6 fungal-type domain-containing protein</fullName>
    </recommendedName>
</protein>
<dbReference type="GO" id="GO:0005634">
    <property type="term" value="C:nucleus"/>
    <property type="evidence" value="ECO:0007669"/>
    <property type="project" value="UniProtKB-SubCell"/>
</dbReference>
<sequence length="730" mass="82091">MSGETQPPRDVPSSRRRPKPTLSCTLCRRRKLKCDRQKPCKTCVDRGLSLSCTFARSNPASQEIRAPSTVHDRINQLERLVTTLMGSKDIEQASPNPSLMLHLDSHSDEDRSDIPGTPDRVKLSNDTTTYTNSGHWTSILDGISELKTHLDQIPTSAYAEDNIIGDVPGPDLLFGLHRHATKQELLAALPPQSEADQLILAYFESMDTAPNMISHSAQYNAFWSNPFETSTMWLALLYAVLAIGARFQSGSMDGHGLNPPSESLHTARMDFYRAKVVQALILANYTKCPPYTVEACLLYFGTEYARSPDTQFSMWVLIGMIVRVALRMGYHRDPGHFANITPFKAELRRRTWLVILSIDLVSSAQVGLPRMIQPFMYDTQEPRNVEEDDLFEEMTDLPTPRPETELTPLLYMIVMTRVRTTHAKVLDLTNATSQPPYRDVMNLDAILRHVYDKLPESSKAMPAADFDRAISPVSMRRLYLGLSFLKAELMLHRPYLLLGRTDARYEYSRRVCLNASSEMLDFQQKLDAEIRPGGKLWSPGWKVFTMSWYMSSIVAQDFLLATTVLILDLNGDLSSPLPPAPPLAQSGLKLDRGPPSRQQIIELLVGAQKIWYKASKRSHEARKVAEATRLVLNKANLNDRQTGEGSTSYISTEQPEFLSPAPSFDLNDFTAEASNPDFFGMSNSMYANPFTMSDMPMDLGGFSEALNWNSIPPDFQMYSNGQLPQQPPFQ</sequence>
<dbReference type="PROSITE" id="PS50048">
    <property type="entry name" value="ZN2_CY6_FUNGAL_2"/>
    <property type="match status" value="1"/>
</dbReference>
<dbReference type="CDD" id="cd00067">
    <property type="entry name" value="GAL4"/>
    <property type="match status" value="1"/>
</dbReference>